<proteinExistence type="predicted"/>
<evidence type="ECO:0000313" key="4">
    <source>
        <dbReference type="Proteomes" id="UP000243579"/>
    </source>
</evidence>
<keyword evidence="1" id="KW-0175">Coiled coil</keyword>
<name>A0A1V9YLQ1_ACHHY</name>
<reference evidence="3 4" key="1">
    <citation type="journal article" date="2014" name="Genome Biol. Evol.">
        <title>The secreted proteins of Achlya hypogyna and Thraustotheca clavata identify the ancestral oomycete secretome and reveal gene acquisitions by horizontal gene transfer.</title>
        <authorList>
            <person name="Misner I."/>
            <person name="Blouin N."/>
            <person name="Leonard G."/>
            <person name="Richards T.A."/>
            <person name="Lane C.E."/>
        </authorList>
    </citation>
    <scope>NUCLEOTIDE SEQUENCE [LARGE SCALE GENOMIC DNA]</scope>
    <source>
        <strain evidence="3 4">ATCC 48635</strain>
    </source>
</reference>
<feature type="compositionally biased region" description="Basic and acidic residues" evidence="2">
    <location>
        <begin position="277"/>
        <end position="295"/>
    </location>
</feature>
<organism evidence="3 4">
    <name type="scientific">Achlya hypogyna</name>
    <name type="common">Oomycete</name>
    <name type="synonym">Protoachlya hypogyna</name>
    <dbReference type="NCBI Taxonomy" id="1202772"/>
    <lineage>
        <taxon>Eukaryota</taxon>
        <taxon>Sar</taxon>
        <taxon>Stramenopiles</taxon>
        <taxon>Oomycota</taxon>
        <taxon>Saprolegniomycetes</taxon>
        <taxon>Saprolegniales</taxon>
        <taxon>Achlyaceae</taxon>
        <taxon>Achlya</taxon>
    </lineage>
</organism>
<evidence type="ECO:0000256" key="2">
    <source>
        <dbReference type="SAM" id="MobiDB-lite"/>
    </source>
</evidence>
<feature type="region of interest" description="Disordered" evidence="2">
    <location>
        <begin position="169"/>
        <end position="193"/>
    </location>
</feature>
<dbReference type="OrthoDB" id="78207at2759"/>
<accession>A0A1V9YLQ1</accession>
<feature type="region of interest" description="Disordered" evidence="2">
    <location>
        <begin position="266"/>
        <end position="298"/>
    </location>
</feature>
<dbReference type="EMBL" id="JNBR01001491">
    <property type="protein sequence ID" value="OQR86642.1"/>
    <property type="molecule type" value="Genomic_DNA"/>
</dbReference>
<keyword evidence="4" id="KW-1185">Reference proteome</keyword>
<dbReference type="AlphaFoldDB" id="A0A1V9YLQ1"/>
<comment type="caution">
    <text evidence="3">The sequence shown here is derived from an EMBL/GenBank/DDBJ whole genome shotgun (WGS) entry which is preliminary data.</text>
</comment>
<sequence>MEGTEELERHWAARVIQQTWKEYTERQWAAWQRLHGDDASLVTFTEGDAGAVSELCTSGGQVTARSDTPGELSDVDEALLAKLEADPKYQILAATESALDDQVAILRRQQEAVEMQHHQFQLRQLAKEKEEKQRRKLARLRAKELQKRRTEEQEKFHALETMHILRDVDFAKKTPSATKKPKPKPRPAPAVPPPEVMAQAVAAIPTMKIYPRLPNLSGTKSTPRGAPEEKNDVKVLKIDHTKTIAAYAQDLTPLVNGEKPRRVKVATVGTEKRPRKSRPEKSKLRVDNQNDDYGKYVEPPPSISIPIVSKKESKFGSMLSSAPLTAEIKHISWMTTLQKEIDKSLGYENPPLHLPTAISEFIPQSPLPASTLSPRTPVTAMDNEAALALAARREFLLSKYGKLPAPTKEPAKYAGEPESGKIAAVEVVAFNGTQASTDRLQSILNKYKIASATATDERGSITPSSTQSLLAKYVATGLVGNSRA</sequence>
<evidence type="ECO:0000256" key="1">
    <source>
        <dbReference type="SAM" id="Coils"/>
    </source>
</evidence>
<protein>
    <submittedName>
        <fullName evidence="3">Uncharacterized protein</fullName>
    </submittedName>
</protein>
<gene>
    <name evidence="3" type="ORF">ACHHYP_20467</name>
</gene>
<feature type="coiled-coil region" evidence="1">
    <location>
        <begin position="115"/>
        <end position="162"/>
    </location>
</feature>
<evidence type="ECO:0000313" key="3">
    <source>
        <dbReference type="EMBL" id="OQR86642.1"/>
    </source>
</evidence>
<dbReference type="Proteomes" id="UP000243579">
    <property type="component" value="Unassembled WGS sequence"/>
</dbReference>